<dbReference type="RefSeq" id="WP_184430994.1">
    <property type="nucleotide sequence ID" value="NZ_JACIGI010000002.1"/>
</dbReference>
<accession>A0A7W6WJH7</accession>
<organism evidence="2 3">
    <name type="scientific">Roseospira goensis</name>
    <dbReference type="NCBI Taxonomy" id="391922"/>
    <lineage>
        <taxon>Bacteria</taxon>
        <taxon>Pseudomonadati</taxon>
        <taxon>Pseudomonadota</taxon>
        <taxon>Alphaproteobacteria</taxon>
        <taxon>Rhodospirillales</taxon>
        <taxon>Rhodospirillaceae</taxon>
        <taxon>Roseospira</taxon>
    </lineage>
</organism>
<dbReference type="EMBL" id="JACIGI010000002">
    <property type="protein sequence ID" value="MBB4284507.1"/>
    <property type="molecule type" value="Genomic_DNA"/>
</dbReference>
<dbReference type="GO" id="GO:0005694">
    <property type="term" value="C:chromosome"/>
    <property type="evidence" value="ECO:0007669"/>
    <property type="project" value="TreeGrafter"/>
</dbReference>
<proteinExistence type="predicted"/>
<dbReference type="SUPFAM" id="SSF110849">
    <property type="entry name" value="ParB/Sulfiredoxin"/>
    <property type="match status" value="1"/>
</dbReference>
<dbReference type="Gene3D" id="1.10.10.2830">
    <property type="match status" value="1"/>
</dbReference>
<feature type="domain" description="ParB-like N-terminal" evidence="1">
    <location>
        <begin position="23"/>
        <end position="111"/>
    </location>
</feature>
<dbReference type="InterPro" id="IPR050336">
    <property type="entry name" value="Chromosome_partition/occlusion"/>
</dbReference>
<dbReference type="InterPro" id="IPR003115">
    <property type="entry name" value="ParB_N"/>
</dbReference>
<reference evidence="2 3" key="1">
    <citation type="submission" date="2020-08" db="EMBL/GenBank/DDBJ databases">
        <title>Genome sequencing of Purple Non-Sulfur Bacteria from various extreme environments.</title>
        <authorList>
            <person name="Mayer M."/>
        </authorList>
    </citation>
    <scope>NUCLEOTIDE SEQUENCE [LARGE SCALE GENOMIC DNA]</scope>
    <source>
        <strain evidence="2 3">JA135</strain>
    </source>
</reference>
<dbReference type="Pfam" id="PF02195">
    <property type="entry name" value="ParB_N"/>
    <property type="match status" value="1"/>
</dbReference>
<protein>
    <submittedName>
        <fullName evidence="2">ParB family chromosome partitioning protein</fullName>
    </submittedName>
</protein>
<dbReference type="PANTHER" id="PTHR33375">
    <property type="entry name" value="CHROMOSOME-PARTITIONING PROTEIN PARB-RELATED"/>
    <property type="match status" value="1"/>
</dbReference>
<dbReference type="PANTHER" id="PTHR33375:SF1">
    <property type="entry name" value="CHROMOSOME-PARTITIONING PROTEIN PARB-RELATED"/>
    <property type="match status" value="1"/>
</dbReference>
<comment type="caution">
    <text evidence="2">The sequence shown here is derived from an EMBL/GenBank/DDBJ whole genome shotgun (WGS) entry which is preliminary data.</text>
</comment>
<keyword evidence="3" id="KW-1185">Reference proteome</keyword>
<dbReference type="InterPro" id="IPR036086">
    <property type="entry name" value="ParB/Sulfiredoxin_sf"/>
</dbReference>
<evidence type="ECO:0000313" key="2">
    <source>
        <dbReference type="EMBL" id="MBB4284507.1"/>
    </source>
</evidence>
<sequence>MAPRKEAAPEAAAPAGAWQGERRVVPRTSIRVTDRLRVIDEAWAATLAESIRQQGLVEPPVVRPDTSGFTLVAGAHRHHAMTEILGWSDIPVVVVEMDNLQARLVEIDENLCRRGLEPLDRAVFLAERKAVYEALHPEAVQGAAGAAAKLHKNDATAKIAVADGGPAIGFAREVRERIGLSERTIFRAVQVAGGLAPDVRRRMQRWAHWREGELYALSKLPHAEQIAVVEGLLDGAGPDDRPDLGAALRARKGEGPQDAPDDGGLQKLMSAWSRADKRAQRDFVAHLAQIGALKTQIGVKAEKALRADADAGGDDAA</sequence>
<dbReference type="AlphaFoldDB" id="A0A7W6WJH7"/>
<dbReference type="Proteomes" id="UP000555728">
    <property type="component" value="Unassembled WGS sequence"/>
</dbReference>
<gene>
    <name evidence="2" type="ORF">GGD88_000214</name>
</gene>
<dbReference type="Gene3D" id="3.90.1530.30">
    <property type="match status" value="1"/>
</dbReference>
<name>A0A7W6WJH7_9PROT</name>
<dbReference type="SMART" id="SM00470">
    <property type="entry name" value="ParB"/>
    <property type="match status" value="1"/>
</dbReference>
<dbReference type="CDD" id="cd16409">
    <property type="entry name" value="ParB_N_like"/>
    <property type="match status" value="1"/>
</dbReference>
<evidence type="ECO:0000259" key="1">
    <source>
        <dbReference type="SMART" id="SM00470"/>
    </source>
</evidence>
<dbReference type="GO" id="GO:0007059">
    <property type="term" value="P:chromosome segregation"/>
    <property type="evidence" value="ECO:0007669"/>
    <property type="project" value="TreeGrafter"/>
</dbReference>
<evidence type="ECO:0000313" key="3">
    <source>
        <dbReference type="Proteomes" id="UP000555728"/>
    </source>
</evidence>